<dbReference type="GO" id="GO:0005783">
    <property type="term" value="C:endoplasmic reticulum"/>
    <property type="evidence" value="ECO:0007669"/>
    <property type="project" value="TreeGrafter"/>
</dbReference>
<organism evidence="7 8">
    <name type="scientific">Fusarium oxysporum</name>
    <name type="common">Fusarium vascular wilt</name>
    <dbReference type="NCBI Taxonomy" id="5507"/>
    <lineage>
        <taxon>Eukaryota</taxon>
        <taxon>Fungi</taxon>
        <taxon>Dikarya</taxon>
        <taxon>Ascomycota</taxon>
        <taxon>Pezizomycotina</taxon>
        <taxon>Sordariomycetes</taxon>
        <taxon>Hypocreomycetidae</taxon>
        <taxon>Hypocreales</taxon>
        <taxon>Nectriaceae</taxon>
        <taxon>Fusarium</taxon>
        <taxon>Fusarium oxysporum species complex</taxon>
    </lineage>
</organism>
<feature type="transmembrane region" description="Helical" evidence="6">
    <location>
        <begin position="255"/>
        <end position="274"/>
    </location>
</feature>
<dbReference type="VEuPathDB" id="FungiDB:HZS61_015222"/>
<dbReference type="InterPro" id="IPR004776">
    <property type="entry name" value="Mem_transp_PIN-like"/>
</dbReference>
<reference evidence="8" key="1">
    <citation type="submission" date="2016-09" db="EMBL/GenBank/DDBJ databases">
        <authorList>
            <person name="Guldener U."/>
        </authorList>
    </citation>
    <scope>NUCLEOTIDE SEQUENCE [LARGE SCALE GENOMIC DNA]</scope>
    <source>
        <strain evidence="8">V64-1</strain>
    </source>
</reference>
<gene>
    <name evidence="7" type="ORF">FRV6_01057</name>
</gene>
<proteinExistence type="predicted"/>
<dbReference type="GO" id="GO:0055085">
    <property type="term" value="P:transmembrane transport"/>
    <property type="evidence" value="ECO:0007669"/>
    <property type="project" value="InterPro"/>
</dbReference>
<keyword evidence="4 6" id="KW-0472">Membrane</keyword>
<dbReference type="VEuPathDB" id="FungiDB:FOC1_g10014902"/>
<feature type="transmembrane region" description="Helical" evidence="6">
    <location>
        <begin position="52"/>
        <end position="74"/>
    </location>
</feature>
<dbReference type="VEuPathDB" id="FungiDB:FOIG_02103"/>
<dbReference type="Proteomes" id="UP000219369">
    <property type="component" value="Unassembled WGS sequence"/>
</dbReference>
<comment type="subcellular location">
    <subcellularLocation>
        <location evidence="1">Membrane</location>
        <topology evidence="1">Multi-pass membrane protein</topology>
    </subcellularLocation>
</comment>
<dbReference type="EMBL" id="FMJY01000001">
    <property type="protein sequence ID" value="SCO76845.1"/>
    <property type="molecule type" value="Genomic_DNA"/>
</dbReference>
<evidence type="ECO:0000256" key="4">
    <source>
        <dbReference type="ARBA" id="ARBA00023136"/>
    </source>
</evidence>
<accession>A0A2H3STZ4</accession>
<protein>
    <submittedName>
        <fullName evidence="7">Related to ZSP1 Zinc Sensitive Phenotype 1</fullName>
    </submittedName>
</protein>
<feature type="transmembrane region" description="Helical" evidence="6">
    <location>
        <begin position="20"/>
        <end position="40"/>
    </location>
</feature>
<name>A0A2H3STZ4_FUSOX</name>
<keyword evidence="2 6" id="KW-0812">Transmembrane</keyword>
<dbReference type="PANTHER" id="PTHR31794">
    <property type="entry name" value="AUXIN EFFLUX TRANSPORTER FAMILY PROTEIN (EUROFUNG)"/>
    <property type="match status" value="1"/>
</dbReference>
<feature type="transmembrane region" description="Helical" evidence="6">
    <location>
        <begin position="375"/>
        <end position="393"/>
    </location>
</feature>
<feature type="compositionally biased region" description="Basic and acidic residues" evidence="5">
    <location>
        <begin position="138"/>
        <end position="150"/>
    </location>
</feature>
<keyword evidence="3 6" id="KW-1133">Transmembrane helix</keyword>
<dbReference type="OrthoDB" id="2499604at2759"/>
<dbReference type="VEuPathDB" id="FungiDB:FOZG_08978"/>
<dbReference type="Pfam" id="PF03547">
    <property type="entry name" value="Mem_trans"/>
    <property type="match status" value="1"/>
</dbReference>
<evidence type="ECO:0000313" key="8">
    <source>
        <dbReference type="Proteomes" id="UP000219369"/>
    </source>
</evidence>
<dbReference type="PANTHER" id="PTHR31794:SF2">
    <property type="entry name" value="AUXIN EFFLUX TRANSPORTER FAMILY PROTEIN (EUROFUNG)"/>
    <property type="match status" value="1"/>
</dbReference>
<sequence>MIFTKLASRLTIDKLTELAISPVIFIIHMFVSWGISVIVGRLFGFSGRSANFITAVGVFGNSYSLPVSLVLSLSQTIRELHRDRIPKDNNEEVGARGILYLLIFQQLHQFVRWSWGYHVLLIPKDKDPEYPQDIGEEGQFRHEEGGERETQPLLGVADGGSDSDDDRRSIDSQGFDPVGCTLVSNTSKVYLTISSDENTKMDLLRDGFLATVKARFGLWKSITSEALEQRYESLPYFIQHSLSLSKRTGAKCNNFIWEFINPPLWAMLIAILTVSNRSLQRFFFEDGSLAQNSVTNAIRSCGNVAVPLIQVDLGANLARNTIPTDKSQDPEEERYGNKLLIASLVSRMLLPIIVMAPTLALIAKYLPISILNDPIFVVVCFLLAGAPSAFQLAQISQTNSIFVTTIGRVLFQSYVIW</sequence>
<evidence type="ECO:0000256" key="5">
    <source>
        <dbReference type="SAM" id="MobiDB-lite"/>
    </source>
</evidence>
<dbReference type="AlphaFoldDB" id="A0A2H3STZ4"/>
<feature type="transmembrane region" description="Helical" evidence="6">
    <location>
        <begin position="339"/>
        <end position="363"/>
    </location>
</feature>
<evidence type="ECO:0000256" key="2">
    <source>
        <dbReference type="ARBA" id="ARBA00022692"/>
    </source>
</evidence>
<evidence type="ECO:0000313" key="7">
    <source>
        <dbReference type="EMBL" id="SCO76845.1"/>
    </source>
</evidence>
<dbReference type="GO" id="GO:0016020">
    <property type="term" value="C:membrane"/>
    <property type="evidence" value="ECO:0007669"/>
    <property type="project" value="UniProtKB-SubCell"/>
</dbReference>
<dbReference type="VEuPathDB" id="FungiDB:FOXG_03108"/>
<evidence type="ECO:0000256" key="6">
    <source>
        <dbReference type="SAM" id="Phobius"/>
    </source>
</evidence>
<evidence type="ECO:0000256" key="3">
    <source>
        <dbReference type="ARBA" id="ARBA00022989"/>
    </source>
</evidence>
<dbReference type="VEuPathDB" id="FungiDB:FOMG_11222"/>
<feature type="region of interest" description="Disordered" evidence="5">
    <location>
        <begin position="131"/>
        <end position="173"/>
    </location>
</feature>
<evidence type="ECO:0000256" key="1">
    <source>
        <dbReference type="ARBA" id="ARBA00004141"/>
    </source>
</evidence>